<evidence type="ECO:0000313" key="3">
    <source>
        <dbReference type="EMBL" id="JAD54764.1"/>
    </source>
</evidence>
<reference evidence="3" key="1">
    <citation type="submission" date="2014-09" db="EMBL/GenBank/DDBJ databases">
        <authorList>
            <person name="Magalhaes I.L.F."/>
            <person name="Oliveira U."/>
            <person name="Santos F.R."/>
            <person name="Vidigal T.H.D.A."/>
            <person name="Brescovit A.D."/>
            <person name="Santos A.J."/>
        </authorList>
    </citation>
    <scope>NUCLEOTIDE SEQUENCE</scope>
    <source>
        <tissue evidence="3">Shoot tissue taken approximately 20 cm above the soil surface</tissue>
    </source>
</reference>
<feature type="domain" description="KIB1-4 beta-propeller" evidence="2">
    <location>
        <begin position="8"/>
        <end position="175"/>
    </location>
</feature>
<dbReference type="Pfam" id="PF03478">
    <property type="entry name" value="Beta-prop_KIB1-4"/>
    <property type="match status" value="1"/>
</dbReference>
<evidence type="ECO:0000256" key="1">
    <source>
        <dbReference type="SAM" id="SignalP"/>
    </source>
</evidence>
<proteinExistence type="predicted"/>
<name>A0A0A9ASN4_ARUDO</name>
<dbReference type="EMBL" id="GBRH01243131">
    <property type="protein sequence ID" value="JAD54764.1"/>
    <property type="molecule type" value="Transcribed_RNA"/>
</dbReference>
<dbReference type="AlphaFoldDB" id="A0A0A9ASN4"/>
<feature type="signal peptide" evidence="1">
    <location>
        <begin position="1"/>
        <end position="26"/>
    </location>
</feature>
<dbReference type="InterPro" id="IPR005174">
    <property type="entry name" value="KIB1-4_b-propeller"/>
</dbReference>
<dbReference type="PANTHER" id="PTHR33165:SF72">
    <property type="entry name" value="F-BOX DOMAIN-CONTAINING PROTEIN"/>
    <property type="match status" value="1"/>
</dbReference>
<sequence>MVWMSAAVCLSPTSIAVVAWFPYIEGVVCSEPGHRRWTIIHKSLALWTALPFQGKLFGVKKASRRVVQVYPPSSQHKVVARIPKEIGFPFNCCCHLVESGGHALLVLQQPITDEWSSGEWVPFTVALFDVNISSQKITPVSSLGDRALFLGNDRNISVSAKHLPSICSNAIYISQPTRNPTMMHSLSNRAFEQTSTFSPIHERTGNSVRPFTLADHLLTYCNHTEWARGLMFHEFYPISVPLEKLLMKFRAQDNEVRVPCLTEYKSMLEAKNNKDIL</sequence>
<evidence type="ECO:0000259" key="2">
    <source>
        <dbReference type="Pfam" id="PF03478"/>
    </source>
</evidence>
<organism evidence="3">
    <name type="scientific">Arundo donax</name>
    <name type="common">Giant reed</name>
    <name type="synonym">Donax arundinaceus</name>
    <dbReference type="NCBI Taxonomy" id="35708"/>
    <lineage>
        <taxon>Eukaryota</taxon>
        <taxon>Viridiplantae</taxon>
        <taxon>Streptophyta</taxon>
        <taxon>Embryophyta</taxon>
        <taxon>Tracheophyta</taxon>
        <taxon>Spermatophyta</taxon>
        <taxon>Magnoliopsida</taxon>
        <taxon>Liliopsida</taxon>
        <taxon>Poales</taxon>
        <taxon>Poaceae</taxon>
        <taxon>PACMAD clade</taxon>
        <taxon>Arundinoideae</taxon>
        <taxon>Arundineae</taxon>
        <taxon>Arundo</taxon>
    </lineage>
</organism>
<protein>
    <recommendedName>
        <fullName evidence="2">KIB1-4 beta-propeller domain-containing protein</fullName>
    </recommendedName>
</protein>
<accession>A0A0A9ASN4</accession>
<dbReference type="PANTHER" id="PTHR33165">
    <property type="entry name" value="F-BOX DOMAIN CONTAINING PROTEIN-LIKE-RELATED"/>
    <property type="match status" value="1"/>
</dbReference>
<keyword evidence="1" id="KW-0732">Signal</keyword>
<feature type="chain" id="PRO_5002042701" description="KIB1-4 beta-propeller domain-containing protein" evidence="1">
    <location>
        <begin position="27"/>
        <end position="277"/>
    </location>
</feature>
<reference evidence="3" key="2">
    <citation type="journal article" date="2015" name="Data Brief">
        <title>Shoot transcriptome of the giant reed, Arundo donax.</title>
        <authorList>
            <person name="Barrero R.A."/>
            <person name="Guerrero F.D."/>
            <person name="Moolhuijzen P."/>
            <person name="Goolsby J.A."/>
            <person name="Tidwell J."/>
            <person name="Bellgard S.E."/>
            <person name="Bellgard M.I."/>
        </authorList>
    </citation>
    <scope>NUCLEOTIDE SEQUENCE</scope>
    <source>
        <tissue evidence="3">Shoot tissue taken approximately 20 cm above the soil surface</tissue>
    </source>
</reference>